<feature type="transmembrane region" description="Helical" evidence="1">
    <location>
        <begin position="36"/>
        <end position="60"/>
    </location>
</feature>
<dbReference type="AlphaFoldDB" id="A0A0G3HF03"/>
<keyword evidence="3" id="KW-1185">Reference proteome</keyword>
<evidence type="ECO:0000313" key="3">
    <source>
        <dbReference type="Proteomes" id="UP000035548"/>
    </source>
</evidence>
<keyword evidence="1" id="KW-0812">Transmembrane</keyword>
<gene>
    <name evidence="2" type="ORF">CUTER_09580</name>
</gene>
<keyword evidence="1" id="KW-0472">Membrane</keyword>
<accession>A0A0G3HF03</accession>
<reference evidence="2 3" key="1">
    <citation type="journal article" date="2015" name="Genome Announc.">
        <title>Virulence Factor Genes Detected in the Complete Genome Sequence of Corynebacterium uterequi DSM 45634, Isolated from the Uterus of a Maiden Mare.</title>
        <authorList>
            <person name="Ruckert C."/>
            <person name="Kriete M."/>
            <person name="Jaenicke S."/>
            <person name="Winkler A."/>
            <person name="Tauch A."/>
        </authorList>
    </citation>
    <scope>NUCLEOTIDE SEQUENCE [LARGE SCALE GENOMIC DNA]</scope>
    <source>
        <strain evidence="2 3">DSM 45634</strain>
    </source>
</reference>
<reference evidence="3" key="2">
    <citation type="submission" date="2015-05" db="EMBL/GenBank/DDBJ databases">
        <title>Complete genome sequence of Corynebacterium uterequi DSM 45634, isolated from the uterus of a maiden mare.</title>
        <authorList>
            <person name="Ruckert C."/>
            <person name="Albersmeier A."/>
            <person name="Winkler A."/>
            <person name="Tauch A."/>
        </authorList>
    </citation>
    <scope>NUCLEOTIDE SEQUENCE [LARGE SCALE GENOMIC DNA]</scope>
    <source>
        <strain evidence="3">DSM 45634</strain>
    </source>
</reference>
<dbReference type="PATRIC" id="fig|1072256.5.peg.1887"/>
<organism evidence="2 3">
    <name type="scientific">Corynebacterium uterequi</name>
    <dbReference type="NCBI Taxonomy" id="1072256"/>
    <lineage>
        <taxon>Bacteria</taxon>
        <taxon>Bacillati</taxon>
        <taxon>Actinomycetota</taxon>
        <taxon>Actinomycetes</taxon>
        <taxon>Mycobacteriales</taxon>
        <taxon>Corynebacteriaceae</taxon>
        <taxon>Corynebacterium</taxon>
    </lineage>
</organism>
<dbReference type="EMBL" id="CP011546">
    <property type="protein sequence ID" value="AKK11884.1"/>
    <property type="molecule type" value="Genomic_DNA"/>
</dbReference>
<name>A0A0G3HF03_9CORY</name>
<dbReference type="Proteomes" id="UP000035548">
    <property type="component" value="Chromosome"/>
</dbReference>
<feature type="transmembrane region" description="Helical" evidence="1">
    <location>
        <begin position="7"/>
        <end position="30"/>
    </location>
</feature>
<protein>
    <submittedName>
        <fullName evidence="2">Uncharacterized protein</fullName>
    </submittedName>
</protein>
<proteinExistence type="predicted"/>
<keyword evidence="1" id="KW-1133">Transmembrane helix</keyword>
<evidence type="ECO:0000256" key="1">
    <source>
        <dbReference type="SAM" id="Phobius"/>
    </source>
</evidence>
<evidence type="ECO:0000313" key="2">
    <source>
        <dbReference type="EMBL" id="AKK11884.1"/>
    </source>
</evidence>
<sequence length="64" mass="6892">MSLGRKILLISLGSNIAFLCLVSAIVELVAFPEIPWWIAIGNVVVFLACSYIVFTTIASLPAEP</sequence>
<dbReference type="KEGG" id="cut:CUTER_09580"/>